<dbReference type="Proteomes" id="UP000467840">
    <property type="component" value="Chromosome 12"/>
</dbReference>
<feature type="region of interest" description="Disordered" evidence="1">
    <location>
        <begin position="263"/>
        <end position="294"/>
    </location>
</feature>
<protein>
    <submittedName>
        <fullName evidence="2">Uncharacterized protein</fullName>
    </submittedName>
</protein>
<reference evidence="2 3" key="1">
    <citation type="journal article" date="2020" name="Mol. Plant">
        <title>The Chromosome-Based Rubber Tree Genome Provides New Insights into Spurge Genome Evolution and Rubber Biosynthesis.</title>
        <authorList>
            <person name="Liu J."/>
            <person name="Shi C."/>
            <person name="Shi C.C."/>
            <person name="Li W."/>
            <person name="Zhang Q.J."/>
            <person name="Zhang Y."/>
            <person name="Li K."/>
            <person name="Lu H.F."/>
            <person name="Shi C."/>
            <person name="Zhu S.T."/>
            <person name="Xiao Z.Y."/>
            <person name="Nan H."/>
            <person name="Yue Y."/>
            <person name="Zhu X.G."/>
            <person name="Wu Y."/>
            <person name="Hong X.N."/>
            <person name="Fan G.Y."/>
            <person name="Tong Y."/>
            <person name="Zhang D."/>
            <person name="Mao C.L."/>
            <person name="Liu Y.L."/>
            <person name="Hao S.J."/>
            <person name="Liu W.Q."/>
            <person name="Lv M.Q."/>
            <person name="Zhang H.B."/>
            <person name="Liu Y."/>
            <person name="Hu-Tang G.R."/>
            <person name="Wang J.P."/>
            <person name="Wang J.H."/>
            <person name="Sun Y.H."/>
            <person name="Ni S.B."/>
            <person name="Chen W.B."/>
            <person name="Zhang X.C."/>
            <person name="Jiao Y.N."/>
            <person name="Eichler E.E."/>
            <person name="Li G.H."/>
            <person name="Liu X."/>
            <person name="Gao L.Z."/>
        </authorList>
    </citation>
    <scope>NUCLEOTIDE SEQUENCE [LARGE SCALE GENOMIC DNA]</scope>
    <source>
        <strain evidence="3">cv. GT1</strain>
        <tissue evidence="2">Leaf</tissue>
    </source>
</reference>
<gene>
    <name evidence="2" type="ORF">GH714_012134</name>
</gene>
<evidence type="ECO:0000313" key="2">
    <source>
        <dbReference type="EMBL" id="KAF2283599.1"/>
    </source>
</evidence>
<keyword evidence="3" id="KW-1185">Reference proteome</keyword>
<dbReference type="PANTHER" id="PTHR47481">
    <property type="match status" value="1"/>
</dbReference>
<organism evidence="2 3">
    <name type="scientific">Hevea brasiliensis</name>
    <name type="common">Para rubber tree</name>
    <name type="synonym">Siphonia brasiliensis</name>
    <dbReference type="NCBI Taxonomy" id="3981"/>
    <lineage>
        <taxon>Eukaryota</taxon>
        <taxon>Viridiplantae</taxon>
        <taxon>Streptophyta</taxon>
        <taxon>Embryophyta</taxon>
        <taxon>Tracheophyta</taxon>
        <taxon>Spermatophyta</taxon>
        <taxon>Magnoliopsida</taxon>
        <taxon>eudicotyledons</taxon>
        <taxon>Gunneridae</taxon>
        <taxon>Pentapetalae</taxon>
        <taxon>rosids</taxon>
        <taxon>fabids</taxon>
        <taxon>Malpighiales</taxon>
        <taxon>Euphorbiaceae</taxon>
        <taxon>Crotonoideae</taxon>
        <taxon>Micrandreae</taxon>
        <taxon>Hevea</taxon>
    </lineage>
</organism>
<proteinExistence type="predicted"/>
<evidence type="ECO:0000256" key="1">
    <source>
        <dbReference type="SAM" id="MobiDB-lite"/>
    </source>
</evidence>
<feature type="compositionally biased region" description="Polar residues" evidence="1">
    <location>
        <begin position="283"/>
        <end position="294"/>
    </location>
</feature>
<feature type="compositionally biased region" description="Basic residues" evidence="1">
    <location>
        <begin position="268"/>
        <end position="282"/>
    </location>
</feature>
<sequence length="351" mass="39537">MFNCPSWLLFHGIRLYCNISPYQTSLVAADVHCGDTLDVLKVFVEMLKLEYCLPDNYTYPIVAKAFSELSLLGLGRVVHRQTCHSGVTPMRRIPYWQSQNYSTWHAQITPLLQGHNLMGYVTGTIICPPTHVEKNGTHISNPDYEFWECQDQLILAAIIASVSFSFMNTIADSKPQRSMEQTSVAEYLQLIKSIAEELFLCGSPVYDVDLIVHVLGGIGLEFHDITAATHARDTVISFDELQDKLLAHELYLKQIDPNFDPTPLTANHVRKANSSRPSHHQRQGNSYKPSNPIQSANSRSQFLETLRALSTLHHTISHLCHPYNLEIPAPKPKCSVSFVTIWSPCEEVFSG</sequence>
<accession>A0A6A6K823</accession>
<dbReference type="AlphaFoldDB" id="A0A6A6K823"/>
<name>A0A6A6K823_HEVBR</name>
<comment type="caution">
    <text evidence="2">The sequence shown here is derived from an EMBL/GenBank/DDBJ whole genome shotgun (WGS) entry which is preliminary data.</text>
</comment>
<evidence type="ECO:0000313" key="3">
    <source>
        <dbReference type="Proteomes" id="UP000467840"/>
    </source>
</evidence>
<dbReference type="PANTHER" id="PTHR47481:SF21">
    <property type="entry name" value="BASIC-LEUCINE ZIPPER TRANSCRIPTION FACTOR Q-RELATED"/>
    <property type="match status" value="1"/>
</dbReference>
<dbReference type="EMBL" id="JAAGAX010000018">
    <property type="protein sequence ID" value="KAF2283599.1"/>
    <property type="molecule type" value="Genomic_DNA"/>
</dbReference>